<proteinExistence type="inferred from homology"/>
<dbReference type="GO" id="GO:0005524">
    <property type="term" value="F:ATP binding"/>
    <property type="evidence" value="ECO:0007669"/>
    <property type="project" value="UniProtKB-KW"/>
</dbReference>
<dbReference type="Pfam" id="PF16450">
    <property type="entry name" value="Prot_ATP_ID_OB_C"/>
    <property type="match status" value="1"/>
</dbReference>
<evidence type="ECO:0000256" key="6">
    <source>
        <dbReference type="SAM" id="MobiDB-lite"/>
    </source>
</evidence>
<sequence length="443" mass="48584">MALRPPRPCPADGQQQLDDDGAGNTRISPEQKFGLLDLQEEDDELIFIDDDDEEGHQLRKQYESLKREFCLLEKQRDDALLQIRGLRERVLFGEELVRRLKVTPLVAAQLDEVVDEHHAVVTLSDGCEMKVCVGIVGSLDRNLLKPSANVTLNRRSLALVGVLPSDVAGCSAARFLVADADKPGVTYDDIGGCEAQKQEVREAVELPLTHPELFAAVGVDPPRGVLLHGPPGTGKTMLAKAVARETSAAFFRVNAAELARYNGPRMVRDLFRLARDRAPAIVFIDEVDAIAEARRGGGGGARRHVQRVLMELLTQMDGFDESTNVRVIMATNRADDLDPALLRPGRLDRKVEFTAPKSREEKRLVLQTCTAGMSLDGDVDLDALAARRDKLSAAEIAAVCREAGMQAVRDRRGTVTADDFDKGYLAVVGKKPGDVASEFHFYN</sequence>
<dbReference type="SUPFAM" id="SSF52540">
    <property type="entry name" value="P-loop containing nucleoside triphosphate hydrolases"/>
    <property type="match status" value="1"/>
</dbReference>
<dbReference type="Pfam" id="PF17862">
    <property type="entry name" value="AAA_lid_3"/>
    <property type="match status" value="1"/>
</dbReference>
<dbReference type="Gene3D" id="3.40.50.300">
    <property type="entry name" value="P-loop containing nucleotide triphosphate hydrolases"/>
    <property type="match status" value="1"/>
</dbReference>
<dbReference type="AlphaFoldDB" id="A0A0E0M4J1"/>
<keyword evidence="3 5" id="KW-0067">ATP-binding</keyword>
<dbReference type="InterPro" id="IPR050221">
    <property type="entry name" value="26S_Proteasome_ATPase"/>
</dbReference>
<reference evidence="8" key="2">
    <citation type="submission" date="2018-05" db="EMBL/GenBank/DDBJ databases">
        <title>OpunRS2 (Oryza punctata Reference Sequence Version 2).</title>
        <authorList>
            <person name="Zhang J."/>
            <person name="Kudrna D."/>
            <person name="Lee S."/>
            <person name="Talag J."/>
            <person name="Welchert J."/>
            <person name="Wing R.A."/>
        </authorList>
    </citation>
    <scope>NUCLEOTIDE SEQUENCE [LARGE SCALE GENOMIC DNA]</scope>
</reference>
<dbReference type="STRING" id="4537.A0A0E0M4J1"/>
<evidence type="ECO:0000256" key="4">
    <source>
        <dbReference type="ARBA" id="ARBA00022942"/>
    </source>
</evidence>
<evidence type="ECO:0000256" key="5">
    <source>
        <dbReference type="RuleBase" id="RU003651"/>
    </source>
</evidence>
<dbReference type="EnsemblPlants" id="OPUNC09G17960.1">
    <property type="protein sequence ID" value="OPUNC09G17960.1"/>
    <property type="gene ID" value="OPUNC09G17960"/>
</dbReference>
<dbReference type="Gene3D" id="2.40.50.140">
    <property type="entry name" value="Nucleic acid-binding proteins"/>
    <property type="match status" value="1"/>
</dbReference>
<dbReference type="InterPro" id="IPR012340">
    <property type="entry name" value="NA-bd_OB-fold"/>
</dbReference>
<keyword evidence="9" id="KW-1185">Reference proteome</keyword>
<dbReference type="Pfam" id="PF00004">
    <property type="entry name" value="AAA"/>
    <property type="match status" value="1"/>
</dbReference>
<evidence type="ECO:0000256" key="2">
    <source>
        <dbReference type="ARBA" id="ARBA00022741"/>
    </source>
</evidence>
<keyword evidence="4" id="KW-0647">Proteasome</keyword>
<reference evidence="8" key="1">
    <citation type="submission" date="2015-04" db="UniProtKB">
        <authorList>
            <consortium name="EnsemblPlants"/>
        </authorList>
    </citation>
    <scope>IDENTIFICATION</scope>
</reference>
<dbReference type="SMART" id="SM00382">
    <property type="entry name" value="AAA"/>
    <property type="match status" value="1"/>
</dbReference>
<dbReference type="Gene3D" id="1.10.8.60">
    <property type="match status" value="1"/>
</dbReference>
<dbReference type="GO" id="GO:0000502">
    <property type="term" value="C:proteasome complex"/>
    <property type="evidence" value="ECO:0007669"/>
    <property type="project" value="UniProtKB-KW"/>
</dbReference>
<feature type="domain" description="AAA+ ATPase" evidence="7">
    <location>
        <begin position="221"/>
        <end position="357"/>
    </location>
</feature>
<dbReference type="InterPro" id="IPR027417">
    <property type="entry name" value="P-loop_NTPase"/>
</dbReference>
<dbReference type="InterPro" id="IPR041569">
    <property type="entry name" value="AAA_lid_3"/>
</dbReference>
<organism evidence="8">
    <name type="scientific">Oryza punctata</name>
    <name type="common">Red rice</name>
    <dbReference type="NCBI Taxonomy" id="4537"/>
    <lineage>
        <taxon>Eukaryota</taxon>
        <taxon>Viridiplantae</taxon>
        <taxon>Streptophyta</taxon>
        <taxon>Embryophyta</taxon>
        <taxon>Tracheophyta</taxon>
        <taxon>Spermatophyta</taxon>
        <taxon>Magnoliopsida</taxon>
        <taxon>Liliopsida</taxon>
        <taxon>Poales</taxon>
        <taxon>Poaceae</taxon>
        <taxon>BOP clade</taxon>
        <taxon>Oryzoideae</taxon>
        <taxon>Oryzeae</taxon>
        <taxon>Oryzinae</taxon>
        <taxon>Oryza</taxon>
    </lineage>
</organism>
<dbReference type="GO" id="GO:0016887">
    <property type="term" value="F:ATP hydrolysis activity"/>
    <property type="evidence" value="ECO:0007669"/>
    <property type="project" value="InterPro"/>
</dbReference>
<dbReference type="InterPro" id="IPR003960">
    <property type="entry name" value="ATPase_AAA_CS"/>
</dbReference>
<dbReference type="PROSITE" id="PS00674">
    <property type="entry name" value="AAA"/>
    <property type="match status" value="1"/>
</dbReference>
<comment type="similarity">
    <text evidence="1 5">Belongs to the AAA ATPase family.</text>
</comment>
<evidence type="ECO:0000313" key="9">
    <source>
        <dbReference type="Proteomes" id="UP000026962"/>
    </source>
</evidence>
<dbReference type="Proteomes" id="UP000026962">
    <property type="component" value="Chromosome 9"/>
</dbReference>
<dbReference type="OMA" id="CGAYYEL"/>
<evidence type="ECO:0000256" key="3">
    <source>
        <dbReference type="ARBA" id="ARBA00022840"/>
    </source>
</evidence>
<protein>
    <recommendedName>
        <fullName evidence="7">AAA+ ATPase domain-containing protein</fullName>
    </recommendedName>
</protein>
<dbReference type="HOGENOM" id="CLU_000688_2_0_1"/>
<feature type="region of interest" description="Disordered" evidence="6">
    <location>
        <begin position="1"/>
        <end position="28"/>
    </location>
</feature>
<accession>A0A0E0M4J1</accession>
<dbReference type="FunFam" id="3.40.50.300:FF:002266">
    <property type="entry name" value="26S protease regulatory subunit 6B"/>
    <property type="match status" value="1"/>
</dbReference>
<dbReference type="eggNOG" id="KOG0727">
    <property type="taxonomic scope" value="Eukaryota"/>
</dbReference>
<dbReference type="InterPro" id="IPR032501">
    <property type="entry name" value="Prot_ATP_ID_OB_2nd"/>
</dbReference>
<evidence type="ECO:0000313" key="8">
    <source>
        <dbReference type="EnsemblPlants" id="OPUNC09G17960.1"/>
    </source>
</evidence>
<dbReference type="Gramene" id="OPUNC09G17960.1">
    <property type="protein sequence ID" value="OPUNC09G17960.1"/>
    <property type="gene ID" value="OPUNC09G17960"/>
</dbReference>
<evidence type="ECO:0000256" key="1">
    <source>
        <dbReference type="ARBA" id="ARBA00006914"/>
    </source>
</evidence>
<name>A0A0E0M4J1_ORYPU</name>
<evidence type="ECO:0000259" key="7">
    <source>
        <dbReference type="SMART" id="SM00382"/>
    </source>
</evidence>
<keyword evidence="2 5" id="KW-0547">Nucleotide-binding</keyword>
<dbReference type="InterPro" id="IPR003593">
    <property type="entry name" value="AAA+_ATPase"/>
</dbReference>
<dbReference type="PANTHER" id="PTHR23073">
    <property type="entry name" value="26S PROTEASOME REGULATORY SUBUNIT"/>
    <property type="match status" value="1"/>
</dbReference>
<dbReference type="InterPro" id="IPR003959">
    <property type="entry name" value="ATPase_AAA_core"/>
</dbReference>